<feature type="domain" description="Glycosyltransferase RgtA/B/C/D-like" evidence="8">
    <location>
        <begin position="55"/>
        <end position="214"/>
    </location>
</feature>
<keyword evidence="10" id="KW-1185">Reference proteome</keyword>
<dbReference type="AlphaFoldDB" id="A0A6I4I2V8"/>
<protein>
    <submittedName>
        <fullName evidence="9">Glycosyltransferase family 39 protein</fullName>
    </submittedName>
</protein>
<name>A0A6I4I2V8_9SPHI</name>
<dbReference type="PANTHER" id="PTHR33908">
    <property type="entry name" value="MANNOSYLTRANSFERASE YKCB-RELATED"/>
    <property type="match status" value="1"/>
</dbReference>
<keyword evidence="5" id="KW-0812">Transmembrane</keyword>
<dbReference type="InterPro" id="IPR050297">
    <property type="entry name" value="LipidA_mod_glycosyltrf_83"/>
</dbReference>
<accession>A0A6I4I2V8</accession>
<evidence type="ECO:0000256" key="1">
    <source>
        <dbReference type="ARBA" id="ARBA00004651"/>
    </source>
</evidence>
<evidence type="ECO:0000256" key="3">
    <source>
        <dbReference type="ARBA" id="ARBA00022676"/>
    </source>
</evidence>
<dbReference type="GO" id="GO:0005886">
    <property type="term" value="C:plasma membrane"/>
    <property type="evidence" value="ECO:0007669"/>
    <property type="project" value="UniProtKB-SubCell"/>
</dbReference>
<dbReference type="PANTHER" id="PTHR33908:SF11">
    <property type="entry name" value="MEMBRANE PROTEIN"/>
    <property type="match status" value="1"/>
</dbReference>
<evidence type="ECO:0000259" key="8">
    <source>
        <dbReference type="Pfam" id="PF13231"/>
    </source>
</evidence>
<gene>
    <name evidence="9" type="ORF">GO620_004135</name>
</gene>
<evidence type="ECO:0000256" key="6">
    <source>
        <dbReference type="ARBA" id="ARBA00022989"/>
    </source>
</evidence>
<keyword evidence="2" id="KW-1003">Cell membrane</keyword>
<evidence type="ECO:0000256" key="7">
    <source>
        <dbReference type="ARBA" id="ARBA00023136"/>
    </source>
</evidence>
<proteinExistence type="predicted"/>
<dbReference type="EMBL" id="CP066775">
    <property type="protein sequence ID" value="QQL50655.1"/>
    <property type="molecule type" value="Genomic_DNA"/>
</dbReference>
<comment type="subcellular location">
    <subcellularLocation>
        <location evidence="1">Cell membrane</location>
        <topology evidence="1">Multi-pass membrane protein</topology>
    </subcellularLocation>
</comment>
<dbReference type="GO" id="GO:0009103">
    <property type="term" value="P:lipopolysaccharide biosynthetic process"/>
    <property type="evidence" value="ECO:0007669"/>
    <property type="project" value="UniProtKB-ARBA"/>
</dbReference>
<evidence type="ECO:0000256" key="4">
    <source>
        <dbReference type="ARBA" id="ARBA00022679"/>
    </source>
</evidence>
<evidence type="ECO:0000256" key="5">
    <source>
        <dbReference type="ARBA" id="ARBA00022692"/>
    </source>
</evidence>
<keyword evidence="3" id="KW-0328">Glycosyltransferase</keyword>
<sequence length="517" mass="58559">MPYRNRKSTYGNFILIFVGIKILFNLLAINHFGFHRDELLHLALGNHLAWGYKEVPPFIALLANIILHVFGNSLIATRIFPTLFAAVMVWFAGKLVVEMGGRKMAITIACLTLIFSPAFAASDYLFQPVIFDQFWWLLAAYLVVRYINTKNNLNLYLLGVVVGVGLLNKYTMAFFVVSLIIGLLLSRQHRVILSRQFVISALIAVMIFLPNAIWQATHHMPIVTHMGKLAKYQLDGNSRTDFIIQQFLCNGTGLFVWITGLLALFLSYRLRKYLFLGIAYLLVFAFLLKMHGKIYYLFPAYPMLFAAGGYMIESWIRKKWLGLRVVAIVIVIVPNLVLFPLVLPFLSLQQTLSYTAATAKRLHSVRFLMTWEDRKQHPLTQDYADMLSWEEMVSKTAKVYHSLSPEEQQQTVILADNYGEAGAFVHFGPKYGLPQIVSLDSSFALWAPASITPQNLIYVSDDNDVSDLTPLAASTTRADGVTNPLAREFGTGIFLIKGLKPQLQQIYKKVLNERLSE</sequence>
<keyword evidence="4 9" id="KW-0808">Transferase</keyword>
<dbReference type="Pfam" id="PF13231">
    <property type="entry name" value="PMT_2"/>
    <property type="match status" value="1"/>
</dbReference>
<keyword evidence="7" id="KW-0472">Membrane</keyword>
<evidence type="ECO:0000256" key="2">
    <source>
        <dbReference type="ARBA" id="ARBA00022475"/>
    </source>
</evidence>
<organism evidence="9 10">
    <name type="scientific">Mucilaginibacter ginkgonis</name>
    <dbReference type="NCBI Taxonomy" id="2682091"/>
    <lineage>
        <taxon>Bacteria</taxon>
        <taxon>Pseudomonadati</taxon>
        <taxon>Bacteroidota</taxon>
        <taxon>Sphingobacteriia</taxon>
        <taxon>Sphingobacteriales</taxon>
        <taxon>Sphingobacteriaceae</taxon>
        <taxon>Mucilaginibacter</taxon>
    </lineage>
</organism>
<dbReference type="KEGG" id="mgik:GO620_004135"/>
<keyword evidence="6" id="KW-1133">Transmembrane helix</keyword>
<dbReference type="InterPro" id="IPR038731">
    <property type="entry name" value="RgtA/B/C-like"/>
</dbReference>
<dbReference type="GO" id="GO:0016763">
    <property type="term" value="F:pentosyltransferase activity"/>
    <property type="evidence" value="ECO:0007669"/>
    <property type="project" value="TreeGrafter"/>
</dbReference>
<reference evidence="9 10" key="1">
    <citation type="submission" date="2020-12" db="EMBL/GenBank/DDBJ databases">
        <title>HMF7856_wgs.fasta genome submission.</title>
        <authorList>
            <person name="Kang H."/>
            <person name="Kim H."/>
            <person name="Joh K."/>
        </authorList>
    </citation>
    <scope>NUCLEOTIDE SEQUENCE [LARGE SCALE GENOMIC DNA]</scope>
    <source>
        <strain evidence="9 10">HMF7856</strain>
    </source>
</reference>
<evidence type="ECO:0000313" key="10">
    <source>
        <dbReference type="Proteomes" id="UP000429232"/>
    </source>
</evidence>
<dbReference type="Proteomes" id="UP000429232">
    <property type="component" value="Chromosome"/>
</dbReference>
<evidence type="ECO:0000313" key="9">
    <source>
        <dbReference type="EMBL" id="QQL50655.1"/>
    </source>
</evidence>
<dbReference type="RefSeq" id="WP_157526541.1">
    <property type="nucleotide sequence ID" value="NZ_CP066775.1"/>
</dbReference>